<gene>
    <name evidence="1" type="ORF">PXEA_LOCUS35085</name>
</gene>
<dbReference type="AlphaFoldDB" id="A0A3S5BDR7"/>
<organism evidence="1 2">
    <name type="scientific">Protopolystoma xenopodis</name>
    <dbReference type="NCBI Taxonomy" id="117903"/>
    <lineage>
        <taxon>Eukaryota</taxon>
        <taxon>Metazoa</taxon>
        <taxon>Spiralia</taxon>
        <taxon>Lophotrochozoa</taxon>
        <taxon>Platyhelminthes</taxon>
        <taxon>Monogenea</taxon>
        <taxon>Polyopisthocotylea</taxon>
        <taxon>Polystomatidea</taxon>
        <taxon>Polystomatidae</taxon>
        <taxon>Protopolystoma</taxon>
    </lineage>
</organism>
<reference evidence="1" key="1">
    <citation type="submission" date="2018-11" db="EMBL/GenBank/DDBJ databases">
        <authorList>
            <consortium name="Pathogen Informatics"/>
        </authorList>
    </citation>
    <scope>NUCLEOTIDE SEQUENCE</scope>
</reference>
<name>A0A3S5BDR7_9PLAT</name>
<proteinExistence type="predicted"/>
<dbReference type="Proteomes" id="UP000784294">
    <property type="component" value="Unassembled WGS sequence"/>
</dbReference>
<protein>
    <submittedName>
        <fullName evidence="1">Uncharacterized protein</fullName>
    </submittedName>
</protein>
<accession>A0A3S5BDR7</accession>
<comment type="caution">
    <text evidence="1">The sequence shown here is derived from an EMBL/GenBank/DDBJ whole genome shotgun (WGS) entry which is preliminary data.</text>
</comment>
<keyword evidence="2" id="KW-1185">Reference proteome</keyword>
<evidence type="ECO:0000313" key="2">
    <source>
        <dbReference type="Proteomes" id="UP000784294"/>
    </source>
</evidence>
<dbReference type="EMBL" id="CAAALY010270290">
    <property type="protein sequence ID" value="VEL41645.1"/>
    <property type="molecule type" value="Genomic_DNA"/>
</dbReference>
<evidence type="ECO:0000313" key="1">
    <source>
        <dbReference type="EMBL" id="VEL41645.1"/>
    </source>
</evidence>
<sequence length="86" mass="9512">MMLKCIHEMMSLQAVSRRQLHAQSLRLPRDMTLPPRYMYACVPGNRDLLVTSSGLDAICTMSVNAVLRVCLTVSAYPTPNGCVKSV</sequence>